<dbReference type="WBParaSite" id="maker-E.canG7_contigs_8726-snap-gene-0.5-mRNA-1">
    <property type="protein sequence ID" value="maker-E.canG7_contigs_8726-snap-gene-0.5-mRNA-1"/>
    <property type="gene ID" value="EcG7_07527"/>
</dbReference>
<feature type="compositionally biased region" description="Low complexity" evidence="1">
    <location>
        <begin position="1293"/>
        <end position="1303"/>
    </location>
</feature>
<evidence type="ECO:0000313" key="2">
    <source>
        <dbReference type="Proteomes" id="UP000887562"/>
    </source>
</evidence>
<sequence>MDIKALEACLHSASKISQTVEEYEFLTNFSSIVCHDFVDSQDDAPANLLSDKLLKTIDFISKEQGIVLTSTAILDWFVFYLFSRRYRSSDICNTDVASVATVNYSKPTRNVSFDDEKKYSDRLNAPTESIICWLATRPLVNQNLQMYTAAIQLAQNHPTARKHLVSHALRWLVCRLKKCSLDFNSASPLVLVRGGSFDGLSEAGDLGSVSGLPDEEQSDTVSTGKWVSTVMESNGTLVEHKGIQKTIDQLKSSIESLILTCTGDQLEGIRNLAFKRLKIFEKAPLSTSAAFCLRWIELFRQTPSANWSQQESLLKLIQSFVDKLQPPIEEPNNGEKTGGQLLKHRISLVFANALNKKQNTEEGPLINGRNKSQTMHPEEENIKRILLPKIRNLTLGLLSNHRLPIRQLAVSIYTTCVSFMHPENQAKILGNAIDTLDLDISTRVDEIAKNITSGKPKLSQCLVESLTTISAKITGMPNKAYCHLDWLHVASLCETLLSHPSARVRDSAAELLVADIRRHKNSAQMARALVMVLTQAWISRQDVLFKPFNQLPKLSEFSLEQEDKTRECKIAWCSGHLAAFLKVSKVLLEEYQRNFTVPSKPKKSVFSPLFDPLAGRRFSFSSQRPSSVFRSRATEVNETAPLLMRLKQLETNELHQAIWNVRTAVSPKSSRSSGSSIIFTKRSLPSDTTGIASLSSFSSTASLSTNSSSSSNCGFRTCLTVALHAAVECTCDVNASVRHLAVQTLSEVTQVIGLFDHTLLVNIIMTHMSFEPTVLTYGCLEMLLNILINLKSGKVGNNSLLLSTSKIPPQFSPRLLHGLLNVERSRVWLHSCAHYIATRETLDAVTLNATQVVMCALTSVHQLGPLSIRLSQIQINSSMEEMWEVEERENELMEDQGDDKECDRAFEEGSRGSYSTDSDIRLDLDIEALIGAVNSLVAVVQRLSSTNIQRNKNVESFGWIPESPTRHRKDANGTISVAPSSEISLEFTYLLLRRIEISLQAYTCCNSQRSLAELPIHLQPMNVETVAMALSSLIVPLATLAFEIFMPQMMRRRQDTINGESVTKYAETLQEKCMISILNIIGIIAQCLPKSTVLGINTKDLLNDSKSSNEYSNQETANRLETQVNGTVQMEDVCEKFISILNDIFNFARRNLYPQSFLRCAHWWWMGHMCWSLPNLCQTSPGHIDTSRLVELLCNELSSLQGCQHNDSITNTSRHPKVNHRLSDRRRRCLLLPSASRPSPQRNELSWVRVRQASLPHSGSGESAPVAKSISQDVSQDSETQIDVEATDDETPTSTSLSSVSSVCEYDGSKKSQRQGKRPPEVVEPSCLSRNNFPPLSLEETTILVAKLIKCSDAKTIEPLQNIIPHQIVVCVRKMLEQECSA</sequence>
<reference evidence="3" key="1">
    <citation type="submission" date="2022-11" db="UniProtKB">
        <authorList>
            <consortium name="WormBaseParasite"/>
        </authorList>
    </citation>
    <scope>IDENTIFICATION</scope>
</reference>
<feature type="region of interest" description="Disordered" evidence="1">
    <location>
        <begin position="1256"/>
        <end position="1330"/>
    </location>
</feature>
<proteinExistence type="predicted"/>
<dbReference type="InterPro" id="IPR016024">
    <property type="entry name" value="ARM-type_fold"/>
</dbReference>
<organism evidence="2 3">
    <name type="scientific">Echinococcus canadensis</name>
    <dbReference type="NCBI Taxonomy" id="519352"/>
    <lineage>
        <taxon>Eukaryota</taxon>
        <taxon>Metazoa</taxon>
        <taxon>Spiralia</taxon>
        <taxon>Lophotrochozoa</taxon>
        <taxon>Platyhelminthes</taxon>
        <taxon>Cestoda</taxon>
        <taxon>Eucestoda</taxon>
        <taxon>Cyclophyllidea</taxon>
        <taxon>Taeniidae</taxon>
        <taxon>Echinococcus</taxon>
        <taxon>Echinococcus canadensis group</taxon>
    </lineage>
</organism>
<dbReference type="Proteomes" id="UP000887562">
    <property type="component" value="Unplaced"/>
</dbReference>
<feature type="compositionally biased region" description="Acidic residues" evidence="1">
    <location>
        <begin position="1280"/>
        <end position="1291"/>
    </location>
</feature>
<name>A0A915EW62_9CEST</name>
<feature type="compositionally biased region" description="Polar residues" evidence="1">
    <location>
        <begin position="1269"/>
        <end position="1279"/>
    </location>
</feature>
<evidence type="ECO:0000256" key="1">
    <source>
        <dbReference type="SAM" id="MobiDB-lite"/>
    </source>
</evidence>
<dbReference type="SUPFAM" id="SSF48371">
    <property type="entry name" value="ARM repeat"/>
    <property type="match status" value="1"/>
</dbReference>
<accession>A0A915EW62</accession>
<keyword evidence="2" id="KW-1185">Reference proteome</keyword>
<evidence type="ECO:0000313" key="3">
    <source>
        <dbReference type="WBParaSite" id="maker-E.canG7_contigs_8726-snap-gene-0.5-mRNA-1"/>
    </source>
</evidence>
<protein>
    <submittedName>
        <fullName evidence="3">HEAT repeat-containing protein 6</fullName>
    </submittedName>
</protein>